<feature type="transmembrane region" description="Helical" evidence="1">
    <location>
        <begin position="9"/>
        <end position="29"/>
    </location>
</feature>
<gene>
    <name evidence="2" type="ORF">UR19_C0005G0048</name>
</gene>
<keyword evidence="1" id="KW-1133">Transmembrane helix</keyword>
<name>A0A0F9YU91_9BACT</name>
<dbReference type="Proteomes" id="UP000034934">
    <property type="component" value="Unassembled WGS sequence"/>
</dbReference>
<dbReference type="EMBL" id="LBOG01000005">
    <property type="protein sequence ID" value="KKP30046.1"/>
    <property type="molecule type" value="Genomic_DNA"/>
</dbReference>
<sequence>MVKHFLKTLSIFIFMIILGLIGVYLVGYFDNNEESANVLNNQAEVAI</sequence>
<reference evidence="2 3" key="1">
    <citation type="journal article" date="2015" name="Nature">
        <title>rRNA introns, odd ribosomes, and small enigmatic genomes across a large radiation of phyla.</title>
        <authorList>
            <person name="Brown C.T."/>
            <person name="Hug L.A."/>
            <person name="Thomas B.C."/>
            <person name="Sharon I."/>
            <person name="Castelle C.J."/>
            <person name="Singh A."/>
            <person name="Wilkins M.J."/>
            <person name="Williams K.H."/>
            <person name="Banfield J.F."/>
        </authorList>
    </citation>
    <scope>NUCLEOTIDE SEQUENCE [LARGE SCALE GENOMIC DNA]</scope>
</reference>
<evidence type="ECO:0000313" key="3">
    <source>
        <dbReference type="Proteomes" id="UP000034934"/>
    </source>
</evidence>
<organism evidence="2 3">
    <name type="scientific">Candidatus Nomurabacteria bacterium GW2011_GWF1_31_48</name>
    <dbReference type="NCBI Taxonomy" id="1618767"/>
    <lineage>
        <taxon>Bacteria</taxon>
        <taxon>Candidatus Nomuraibacteriota</taxon>
    </lineage>
</organism>
<accession>A0A0F9YU91</accession>
<comment type="caution">
    <text evidence="2">The sequence shown here is derived from an EMBL/GenBank/DDBJ whole genome shotgun (WGS) entry which is preliminary data.</text>
</comment>
<keyword evidence="1" id="KW-0472">Membrane</keyword>
<evidence type="ECO:0000313" key="2">
    <source>
        <dbReference type="EMBL" id="KKP30046.1"/>
    </source>
</evidence>
<evidence type="ECO:0000256" key="1">
    <source>
        <dbReference type="SAM" id="Phobius"/>
    </source>
</evidence>
<dbReference type="AlphaFoldDB" id="A0A0F9YU91"/>
<protein>
    <submittedName>
        <fullName evidence="2">Uncharacterized protein</fullName>
    </submittedName>
</protein>
<proteinExistence type="predicted"/>
<keyword evidence="1" id="KW-0812">Transmembrane</keyword>